<proteinExistence type="predicted"/>
<accession>A0A9P7UV14</accession>
<dbReference type="AlphaFoldDB" id="A0A9P7UV14"/>
<keyword evidence="3" id="KW-1185">Reference proteome</keyword>
<evidence type="ECO:0000313" key="2">
    <source>
        <dbReference type="EMBL" id="KAG7092854.1"/>
    </source>
</evidence>
<feature type="compositionally biased region" description="Polar residues" evidence="1">
    <location>
        <begin position="272"/>
        <end position="283"/>
    </location>
</feature>
<dbReference type="Proteomes" id="UP001049176">
    <property type="component" value="Chromosome 5"/>
</dbReference>
<dbReference type="OrthoDB" id="99432at2759"/>
<reference evidence="2" key="1">
    <citation type="journal article" date="2021" name="Genome Biol. Evol.">
        <title>The assembled and annotated genome of the fairy-ring fungus Marasmius oreades.</title>
        <authorList>
            <person name="Hiltunen M."/>
            <person name="Ament-Velasquez S.L."/>
            <person name="Johannesson H."/>
        </authorList>
    </citation>
    <scope>NUCLEOTIDE SEQUENCE</scope>
    <source>
        <strain evidence="2">03SP1</strain>
    </source>
</reference>
<feature type="region of interest" description="Disordered" evidence="1">
    <location>
        <begin position="214"/>
        <end position="283"/>
    </location>
</feature>
<dbReference type="RefSeq" id="XP_043009324.1">
    <property type="nucleotide sequence ID" value="XM_043154036.1"/>
</dbReference>
<name>A0A9P7UV14_9AGAR</name>
<gene>
    <name evidence="2" type="ORF">E1B28_009169</name>
</gene>
<evidence type="ECO:0000256" key="1">
    <source>
        <dbReference type="SAM" id="MobiDB-lite"/>
    </source>
</evidence>
<dbReference type="PANTHER" id="PTHR34409:SF1">
    <property type="entry name" value="MYB-LIKE DOMAIN-CONTAINING PROTEIN"/>
    <property type="match status" value="1"/>
</dbReference>
<organism evidence="2 3">
    <name type="scientific">Marasmius oreades</name>
    <name type="common">fairy-ring Marasmius</name>
    <dbReference type="NCBI Taxonomy" id="181124"/>
    <lineage>
        <taxon>Eukaryota</taxon>
        <taxon>Fungi</taxon>
        <taxon>Dikarya</taxon>
        <taxon>Basidiomycota</taxon>
        <taxon>Agaricomycotina</taxon>
        <taxon>Agaricomycetes</taxon>
        <taxon>Agaricomycetidae</taxon>
        <taxon>Agaricales</taxon>
        <taxon>Marasmiineae</taxon>
        <taxon>Marasmiaceae</taxon>
        <taxon>Marasmius</taxon>
    </lineage>
</organism>
<dbReference type="GeneID" id="66078245"/>
<dbReference type="PANTHER" id="PTHR34409">
    <property type="entry name" value="SET DOMAIN-CONTAINING PROTEIN"/>
    <property type="match status" value="1"/>
</dbReference>
<protein>
    <submittedName>
        <fullName evidence="2">Uncharacterized protein</fullName>
    </submittedName>
</protein>
<evidence type="ECO:0000313" key="3">
    <source>
        <dbReference type="Proteomes" id="UP001049176"/>
    </source>
</evidence>
<feature type="compositionally biased region" description="Basic and acidic residues" evidence="1">
    <location>
        <begin position="242"/>
        <end position="255"/>
    </location>
</feature>
<feature type="compositionally biased region" description="Pro residues" evidence="1">
    <location>
        <begin position="15"/>
        <end position="35"/>
    </location>
</feature>
<dbReference type="EMBL" id="CM032185">
    <property type="protein sequence ID" value="KAG7092854.1"/>
    <property type="molecule type" value="Genomic_DNA"/>
</dbReference>
<comment type="caution">
    <text evidence="2">The sequence shown here is derived from an EMBL/GenBank/DDBJ whole genome shotgun (WGS) entry which is preliminary data.</text>
</comment>
<sequence length="343" mass="38326">MEHSRNVLNTVLLPRPRPIRLPPITGPYPPPPLPSSTPSDDEGVPPLHIALSCPPRSTPSANKRCQPPPSDADKMTSTHAKKLKNAMEPVSRSTKHTGNNGKDKDERVPKKGKGRTTDAMQYSNNKMHQLLDLFQKYLPMGTCGWEAVLQEYNKWAKKNGYTEWEWQPLQTKWSNMVKIATEHPTGDADCLEIYEEVIVADNKVNKWVVVGELQDSSESEDGNDRKPVIDISSDEEQGSVVEVKKEKGMGKEKRNNKGLATTKAFRIEAPLPSNSNSNGSRTSHAWKATEVLQSIAAAADPQHQHQLQEQCTSSTLQVIQYQHLQSQVSSLRQQVSELTNRLQ</sequence>
<dbReference type="KEGG" id="more:E1B28_009169"/>
<feature type="region of interest" description="Disordered" evidence="1">
    <location>
        <begin position="1"/>
        <end position="119"/>
    </location>
</feature>